<evidence type="ECO:0000256" key="1">
    <source>
        <dbReference type="SAM" id="Phobius"/>
    </source>
</evidence>
<evidence type="ECO:0000313" key="3">
    <source>
        <dbReference type="Proteomes" id="UP001642540"/>
    </source>
</evidence>
<evidence type="ECO:0008006" key="4">
    <source>
        <dbReference type="Google" id="ProtNLM"/>
    </source>
</evidence>
<keyword evidence="3" id="KW-1185">Reference proteome</keyword>
<name>A0ABP1PZP7_9HEXA</name>
<keyword evidence="1" id="KW-1133">Transmembrane helix</keyword>
<comment type="caution">
    <text evidence="2">The sequence shown here is derived from an EMBL/GenBank/DDBJ whole genome shotgun (WGS) entry which is preliminary data.</text>
</comment>
<proteinExistence type="predicted"/>
<feature type="transmembrane region" description="Helical" evidence="1">
    <location>
        <begin position="91"/>
        <end position="109"/>
    </location>
</feature>
<feature type="transmembrane region" description="Helical" evidence="1">
    <location>
        <begin position="43"/>
        <end position="70"/>
    </location>
</feature>
<gene>
    <name evidence="2" type="ORF">ODALV1_LOCUS5639</name>
</gene>
<keyword evidence="1" id="KW-0472">Membrane</keyword>
<reference evidence="2 3" key="1">
    <citation type="submission" date="2024-08" db="EMBL/GenBank/DDBJ databases">
        <authorList>
            <person name="Cucini C."/>
            <person name="Frati F."/>
        </authorList>
    </citation>
    <scope>NUCLEOTIDE SEQUENCE [LARGE SCALE GENOMIC DNA]</scope>
</reference>
<organism evidence="2 3">
    <name type="scientific">Orchesella dallaii</name>
    <dbReference type="NCBI Taxonomy" id="48710"/>
    <lineage>
        <taxon>Eukaryota</taxon>
        <taxon>Metazoa</taxon>
        <taxon>Ecdysozoa</taxon>
        <taxon>Arthropoda</taxon>
        <taxon>Hexapoda</taxon>
        <taxon>Collembola</taxon>
        <taxon>Entomobryomorpha</taxon>
        <taxon>Entomobryoidea</taxon>
        <taxon>Orchesellidae</taxon>
        <taxon>Orchesellinae</taxon>
        <taxon>Orchesella</taxon>
    </lineage>
</organism>
<sequence>MCTSSCRGFILQMAMATLNFIIVSAFLSKWIPYVFDHILNGNVIPGVAIVNLFAISLVLEYYLVISPFFYMMSGNKKNGQQWKSLKHWRKLIIYCIFLENMALIVAGMSEPLGETPIIIYLTWVAYKVLSILAVSLYMRRLKRSVNHDPEITSSEELTQKDPPPSYSSIFLVETHLTEGVVIL</sequence>
<keyword evidence="1" id="KW-0812">Transmembrane</keyword>
<dbReference type="EMBL" id="CAXLJM020000017">
    <property type="protein sequence ID" value="CAL8083928.1"/>
    <property type="molecule type" value="Genomic_DNA"/>
</dbReference>
<feature type="transmembrane region" description="Helical" evidence="1">
    <location>
        <begin position="9"/>
        <end position="31"/>
    </location>
</feature>
<protein>
    <recommendedName>
        <fullName evidence="4">Transmembrane protein</fullName>
    </recommendedName>
</protein>
<feature type="transmembrane region" description="Helical" evidence="1">
    <location>
        <begin position="115"/>
        <end position="137"/>
    </location>
</feature>
<dbReference type="Proteomes" id="UP001642540">
    <property type="component" value="Unassembled WGS sequence"/>
</dbReference>
<evidence type="ECO:0000313" key="2">
    <source>
        <dbReference type="EMBL" id="CAL8083928.1"/>
    </source>
</evidence>
<accession>A0ABP1PZP7</accession>